<comment type="caution">
    <text evidence="2">The sequence shown here is derived from an EMBL/GenBank/DDBJ whole genome shotgun (WGS) entry which is preliminary data.</text>
</comment>
<evidence type="ECO:0000313" key="2">
    <source>
        <dbReference type="EMBL" id="RAU98771.1"/>
    </source>
</evidence>
<dbReference type="Proteomes" id="UP000250347">
    <property type="component" value="Unassembled WGS sequence"/>
</dbReference>
<feature type="region of interest" description="Disordered" evidence="1">
    <location>
        <begin position="59"/>
        <end position="82"/>
    </location>
</feature>
<sequence length="82" mass="8735">MSVLAAVICYRCTQTGPVTVEWTYWESAGQARQAEAELTPCGPLCVGMHSVTRVDVVPEPKAGRERQMTTGSGLNRAGGVNP</sequence>
<evidence type="ECO:0000256" key="1">
    <source>
        <dbReference type="SAM" id="MobiDB-lite"/>
    </source>
</evidence>
<dbReference type="AlphaFoldDB" id="A0A329KXL1"/>
<proteinExistence type="predicted"/>
<gene>
    <name evidence="2" type="ORF">DQP58_04780</name>
</gene>
<name>A0A329KXL1_9MYCO</name>
<organism evidence="2 3">
    <name type="scientific">Mycobacterium colombiense</name>
    <dbReference type="NCBI Taxonomy" id="339268"/>
    <lineage>
        <taxon>Bacteria</taxon>
        <taxon>Bacillati</taxon>
        <taxon>Actinomycetota</taxon>
        <taxon>Actinomycetes</taxon>
        <taxon>Mycobacteriales</taxon>
        <taxon>Mycobacteriaceae</taxon>
        <taxon>Mycobacterium</taxon>
        <taxon>Mycobacterium avium complex (MAC)</taxon>
    </lineage>
</organism>
<dbReference type="RefSeq" id="WP_112707345.1">
    <property type="nucleotide sequence ID" value="NZ_QMEU01000007.1"/>
</dbReference>
<protein>
    <submittedName>
        <fullName evidence="2">Uncharacterized protein</fullName>
    </submittedName>
</protein>
<evidence type="ECO:0000313" key="3">
    <source>
        <dbReference type="Proteomes" id="UP000250347"/>
    </source>
</evidence>
<dbReference type="EMBL" id="QMEU01000007">
    <property type="protein sequence ID" value="RAU98771.1"/>
    <property type="molecule type" value="Genomic_DNA"/>
</dbReference>
<reference evidence="2 3" key="1">
    <citation type="submission" date="2018-06" db="EMBL/GenBank/DDBJ databases">
        <title>NTM in soil in Japan.</title>
        <authorList>
            <person name="Ohya K."/>
        </authorList>
    </citation>
    <scope>NUCLEOTIDE SEQUENCE [LARGE SCALE GENOMIC DNA]</scope>
    <source>
        <strain evidence="2 3">GF76</strain>
    </source>
</reference>
<accession>A0A329KXL1</accession>